<name>A0A5N5SXD0_9CRUS</name>
<dbReference type="InterPro" id="IPR013098">
    <property type="entry name" value="Ig_I-set"/>
</dbReference>
<proteinExistence type="predicted"/>
<evidence type="ECO:0000259" key="4">
    <source>
        <dbReference type="PROSITE" id="PS50835"/>
    </source>
</evidence>
<gene>
    <name evidence="5" type="primary">kdrl_1</name>
    <name evidence="5" type="ORF">Anas_13065</name>
</gene>
<dbReference type="EMBL" id="SEYY01018904">
    <property type="protein sequence ID" value="KAB7498874.1"/>
    <property type="molecule type" value="Genomic_DNA"/>
</dbReference>
<evidence type="ECO:0000313" key="6">
    <source>
        <dbReference type="Proteomes" id="UP000326759"/>
    </source>
</evidence>
<dbReference type="Pfam" id="PF07679">
    <property type="entry name" value="I-set"/>
    <property type="match status" value="1"/>
</dbReference>
<feature type="domain" description="Ig-like" evidence="4">
    <location>
        <begin position="98"/>
        <end position="201"/>
    </location>
</feature>
<dbReference type="PANTHER" id="PTHR44427:SF5">
    <property type="entry name" value="V-SET AND IMMUNOGLOBULIN DOMAIN-CONTAINING PROTEIN 10-LIKE"/>
    <property type="match status" value="1"/>
</dbReference>
<evidence type="ECO:0000256" key="2">
    <source>
        <dbReference type="ARBA" id="ARBA00023180"/>
    </source>
</evidence>
<organism evidence="5 6">
    <name type="scientific">Armadillidium nasatum</name>
    <dbReference type="NCBI Taxonomy" id="96803"/>
    <lineage>
        <taxon>Eukaryota</taxon>
        <taxon>Metazoa</taxon>
        <taxon>Ecdysozoa</taxon>
        <taxon>Arthropoda</taxon>
        <taxon>Crustacea</taxon>
        <taxon>Multicrustacea</taxon>
        <taxon>Malacostraca</taxon>
        <taxon>Eumalacostraca</taxon>
        <taxon>Peracarida</taxon>
        <taxon>Isopoda</taxon>
        <taxon>Oniscidea</taxon>
        <taxon>Crinocheta</taxon>
        <taxon>Armadillidiidae</taxon>
        <taxon>Armadillidium</taxon>
    </lineage>
</organism>
<reference evidence="5 6" key="1">
    <citation type="journal article" date="2019" name="PLoS Biol.">
        <title>Sex chromosomes control vertical transmission of feminizing Wolbachia symbionts in an isopod.</title>
        <authorList>
            <person name="Becking T."/>
            <person name="Chebbi M.A."/>
            <person name="Giraud I."/>
            <person name="Moumen B."/>
            <person name="Laverre T."/>
            <person name="Caubet Y."/>
            <person name="Peccoud J."/>
            <person name="Gilbert C."/>
            <person name="Cordaux R."/>
        </authorList>
    </citation>
    <scope>NUCLEOTIDE SEQUENCE [LARGE SCALE GENOMIC DNA]</scope>
    <source>
        <strain evidence="5">ANa2</strain>
        <tissue evidence="5">Whole body excluding digestive tract and cuticle</tissue>
    </source>
</reference>
<keyword evidence="1" id="KW-0732">Signal</keyword>
<sequence length="257" mass="29542">MPLVNLTSPGTLETINATEGDNINIAYFALDTLYHYAFFNYSGKTIICNTKLSSGRCLNITNISLRRDWFFECLALALNTNIIEKISFRIDVVEKMAPWVLSSSNVSLEGTEIRVKSPFPFFIACYVEGRPKPKITWLKDGENIDEIIENNDEVSLRDDNQILEFKFATKKYEGKYECNVENRVGHIQPFANVIIEDEALTPSDTNLGITIGSFTIIVIILFSFVLILVIRHKKNKNKRNDMLQFQLFLLNRGRKRW</sequence>
<keyword evidence="3" id="KW-1133">Transmembrane helix</keyword>
<dbReference type="InterPro" id="IPR007110">
    <property type="entry name" value="Ig-like_dom"/>
</dbReference>
<dbReference type="InterPro" id="IPR036179">
    <property type="entry name" value="Ig-like_dom_sf"/>
</dbReference>
<evidence type="ECO:0000313" key="5">
    <source>
        <dbReference type="EMBL" id="KAB7498874.1"/>
    </source>
</evidence>
<dbReference type="CDD" id="cd00096">
    <property type="entry name" value="Ig"/>
    <property type="match status" value="1"/>
</dbReference>
<dbReference type="InterPro" id="IPR013783">
    <property type="entry name" value="Ig-like_fold"/>
</dbReference>
<dbReference type="PROSITE" id="PS50835">
    <property type="entry name" value="IG_LIKE"/>
    <property type="match status" value="1"/>
</dbReference>
<dbReference type="SMART" id="SM00408">
    <property type="entry name" value="IGc2"/>
    <property type="match status" value="1"/>
</dbReference>
<dbReference type="InterPro" id="IPR050831">
    <property type="entry name" value="CEA_cell_adhesion"/>
</dbReference>
<dbReference type="InterPro" id="IPR003598">
    <property type="entry name" value="Ig_sub2"/>
</dbReference>
<evidence type="ECO:0000256" key="3">
    <source>
        <dbReference type="SAM" id="Phobius"/>
    </source>
</evidence>
<feature type="transmembrane region" description="Helical" evidence="3">
    <location>
        <begin position="207"/>
        <end position="230"/>
    </location>
</feature>
<evidence type="ECO:0000256" key="1">
    <source>
        <dbReference type="ARBA" id="ARBA00022729"/>
    </source>
</evidence>
<keyword evidence="3" id="KW-0812">Transmembrane</keyword>
<dbReference type="Gene3D" id="2.60.40.10">
    <property type="entry name" value="Immunoglobulins"/>
    <property type="match status" value="1"/>
</dbReference>
<dbReference type="AlphaFoldDB" id="A0A5N5SXD0"/>
<keyword evidence="5" id="KW-0675">Receptor</keyword>
<dbReference type="SUPFAM" id="SSF48726">
    <property type="entry name" value="Immunoglobulin"/>
    <property type="match status" value="1"/>
</dbReference>
<accession>A0A5N5SXD0</accession>
<keyword evidence="6" id="KW-1185">Reference proteome</keyword>
<keyword evidence="3" id="KW-0472">Membrane</keyword>
<dbReference type="PANTHER" id="PTHR44427">
    <property type="entry name" value="CARCINOEMBRYONIC ANTIGEN-RELATED CELL ADHESION MOLECULE 19"/>
    <property type="match status" value="1"/>
</dbReference>
<comment type="caution">
    <text evidence="5">The sequence shown here is derived from an EMBL/GenBank/DDBJ whole genome shotgun (WGS) entry which is preliminary data.</text>
</comment>
<dbReference type="Proteomes" id="UP000326759">
    <property type="component" value="Unassembled WGS sequence"/>
</dbReference>
<keyword evidence="2" id="KW-0325">Glycoprotein</keyword>
<protein>
    <submittedName>
        <fullName evidence="5">Vascular endothelial growth factor receptor kdr-like</fullName>
    </submittedName>
</protein>
<dbReference type="OrthoDB" id="438268at2759"/>